<feature type="transmembrane region" description="Helical" evidence="6">
    <location>
        <begin position="305"/>
        <end position="330"/>
    </location>
</feature>
<dbReference type="Proteomes" id="UP000242705">
    <property type="component" value="Unassembled WGS sequence"/>
</dbReference>
<keyword evidence="5 6" id="KW-0472">Membrane</keyword>
<feature type="transmembrane region" description="Helical" evidence="6">
    <location>
        <begin position="98"/>
        <end position="118"/>
    </location>
</feature>
<comment type="caution">
    <text evidence="7">The sequence shown here is derived from an EMBL/GenBank/DDBJ whole genome shotgun (WGS) entry which is preliminary data.</text>
</comment>
<dbReference type="EMBL" id="PXYX01000034">
    <property type="protein sequence ID" value="PSR25222.1"/>
    <property type="molecule type" value="Genomic_DNA"/>
</dbReference>
<feature type="transmembrane region" description="Helical" evidence="6">
    <location>
        <begin position="342"/>
        <end position="362"/>
    </location>
</feature>
<reference evidence="7 8" key="1">
    <citation type="journal article" date="2014" name="BMC Genomics">
        <title>Comparison of environmental and isolate Sulfobacillus genomes reveals diverse carbon, sulfur, nitrogen, and hydrogen metabolisms.</title>
        <authorList>
            <person name="Justice N.B."/>
            <person name="Norman A."/>
            <person name="Brown C.T."/>
            <person name="Singh A."/>
            <person name="Thomas B.C."/>
            <person name="Banfield J.F."/>
        </authorList>
    </citation>
    <scope>NUCLEOTIDE SEQUENCE [LARGE SCALE GENOMIC DNA]</scope>
    <source>
        <strain evidence="7">AMDSBA5</strain>
    </source>
</reference>
<protein>
    <submittedName>
        <fullName evidence="7">Nitrate reductase</fullName>
    </submittedName>
</protein>
<gene>
    <name evidence="7" type="ORF">C7B47_12825</name>
</gene>
<dbReference type="GO" id="GO:0005886">
    <property type="term" value="C:plasma membrane"/>
    <property type="evidence" value="ECO:0007669"/>
    <property type="project" value="TreeGrafter"/>
</dbReference>
<evidence type="ECO:0000256" key="4">
    <source>
        <dbReference type="ARBA" id="ARBA00022989"/>
    </source>
</evidence>
<dbReference type="Gene3D" id="1.10.4160.10">
    <property type="entry name" value="Hydantoin permease"/>
    <property type="match status" value="1"/>
</dbReference>
<dbReference type="InterPro" id="IPR012681">
    <property type="entry name" value="NCS1"/>
</dbReference>
<feature type="transmembrane region" description="Helical" evidence="6">
    <location>
        <begin position="445"/>
        <end position="465"/>
    </location>
</feature>
<proteinExistence type="inferred from homology"/>
<dbReference type="CDD" id="cd11485">
    <property type="entry name" value="SLC-NCS1sbd_YbbW-like"/>
    <property type="match status" value="1"/>
</dbReference>
<dbReference type="Pfam" id="PF02133">
    <property type="entry name" value="Transp_cyt_pur"/>
    <property type="match status" value="1"/>
</dbReference>
<feature type="transmembrane region" description="Helical" evidence="6">
    <location>
        <begin position="61"/>
        <end position="78"/>
    </location>
</feature>
<dbReference type="PANTHER" id="PTHR30618:SF0">
    <property type="entry name" value="PURINE-URACIL PERMEASE NCS1"/>
    <property type="match status" value="1"/>
</dbReference>
<dbReference type="InterPro" id="IPR045225">
    <property type="entry name" value="Uracil/uridine/allantoin_perm"/>
</dbReference>
<evidence type="ECO:0000256" key="3">
    <source>
        <dbReference type="ARBA" id="ARBA00022692"/>
    </source>
</evidence>
<dbReference type="AlphaFoldDB" id="A0A2T2WSN7"/>
<feature type="transmembrane region" description="Helical" evidence="6">
    <location>
        <begin position="223"/>
        <end position="243"/>
    </location>
</feature>
<comment type="subcellular location">
    <subcellularLocation>
        <location evidence="1">Membrane</location>
        <topology evidence="1">Multi-pass membrane protein</topology>
    </subcellularLocation>
</comment>
<feature type="transmembrane region" description="Helical" evidence="6">
    <location>
        <begin position="152"/>
        <end position="171"/>
    </location>
</feature>
<keyword evidence="3 6" id="KW-0812">Transmembrane</keyword>
<keyword evidence="4 6" id="KW-1133">Transmembrane helix</keyword>
<sequence>MTHPSDETLYKYNADLAPVKASQKTWTAYNFLTVWMGMVHNIISYEVAGGLILLGMSAWEAIFTIIVGNLILLVPMLLNGYQGTRLRVPFPVLIRSSFGVKGAVIPVILRAVVGIGWFSVQTYFIATIFNSLLALLWHGWTHVGGSFNFLGMNLTGWITFMLSWFLNVLILRHGMNSIKRFEAWAGPLVLILALGLIIWSVRVSHGFGPLFHQGAHFPKGQNLSTVFVPALTGVISSWATLVLNIGDFTRFSETQRAQIVGQSLGLPGTAIVFSFMSIMITSGSLVAFGHAIWNPITLLTHFHNIVILALGGFALVIATISVNVSANIVSPAYDITNLFPRHLNFVSAGIVAATLAIFLMPWKLMQNPTTLFTFLGAIGGLLGPVAGVMIADFWLIHHRRIHVMALYQRDGAYSYWHGFNLRALAALGLGVSTSAIGYFNTSLHWLYAYSWFIGLGLALVVYWVLSRIWPGEAQELSSTNEMINAALSNE</sequence>
<feature type="transmembrane region" description="Helical" evidence="6">
    <location>
        <begin position="374"/>
        <end position="398"/>
    </location>
</feature>
<comment type="similarity">
    <text evidence="2">Belongs to the purine-cytosine permease (2.A.39) family.</text>
</comment>
<dbReference type="InterPro" id="IPR001248">
    <property type="entry name" value="Pur-cyt_permease"/>
</dbReference>
<feature type="transmembrane region" description="Helical" evidence="6">
    <location>
        <begin position="264"/>
        <end position="293"/>
    </location>
</feature>
<name>A0A2T2WSN7_SULTH</name>
<dbReference type="PANTHER" id="PTHR30618">
    <property type="entry name" value="NCS1 FAMILY PURINE/PYRIMIDINE TRANSPORTER"/>
    <property type="match status" value="1"/>
</dbReference>
<evidence type="ECO:0000313" key="7">
    <source>
        <dbReference type="EMBL" id="PSR25222.1"/>
    </source>
</evidence>
<evidence type="ECO:0000256" key="6">
    <source>
        <dbReference type="SAM" id="Phobius"/>
    </source>
</evidence>
<evidence type="ECO:0000256" key="1">
    <source>
        <dbReference type="ARBA" id="ARBA00004141"/>
    </source>
</evidence>
<dbReference type="NCBIfam" id="TIGR00800">
    <property type="entry name" value="ncs1"/>
    <property type="match status" value="1"/>
</dbReference>
<feature type="transmembrane region" description="Helical" evidence="6">
    <location>
        <begin position="183"/>
        <end position="203"/>
    </location>
</feature>
<evidence type="ECO:0000313" key="8">
    <source>
        <dbReference type="Proteomes" id="UP000242705"/>
    </source>
</evidence>
<accession>A0A2T2WSN7</accession>
<organism evidence="7 8">
    <name type="scientific">Sulfobacillus thermosulfidooxidans</name>
    <dbReference type="NCBI Taxonomy" id="28034"/>
    <lineage>
        <taxon>Bacteria</taxon>
        <taxon>Bacillati</taxon>
        <taxon>Bacillota</taxon>
        <taxon>Clostridia</taxon>
        <taxon>Eubacteriales</taxon>
        <taxon>Clostridiales Family XVII. Incertae Sedis</taxon>
        <taxon>Sulfobacillus</taxon>
    </lineage>
</organism>
<evidence type="ECO:0000256" key="2">
    <source>
        <dbReference type="ARBA" id="ARBA00008974"/>
    </source>
</evidence>
<feature type="transmembrane region" description="Helical" evidence="6">
    <location>
        <begin position="32"/>
        <end position="54"/>
    </location>
</feature>
<evidence type="ECO:0000256" key="5">
    <source>
        <dbReference type="ARBA" id="ARBA00023136"/>
    </source>
</evidence>
<dbReference type="GO" id="GO:0015205">
    <property type="term" value="F:nucleobase transmembrane transporter activity"/>
    <property type="evidence" value="ECO:0007669"/>
    <property type="project" value="TreeGrafter"/>
</dbReference>
<feature type="transmembrane region" description="Helical" evidence="6">
    <location>
        <begin position="419"/>
        <end position="439"/>
    </location>
</feature>